<dbReference type="EMBL" id="LR899014">
    <property type="protein sequence ID" value="CAD7093261.1"/>
    <property type="molecule type" value="Genomic_DNA"/>
</dbReference>
<dbReference type="SMART" id="SM00015">
    <property type="entry name" value="IQ"/>
    <property type="match status" value="3"/>
</dbReference>
<organism evidence="2 3">
    <name type="scientific">Hermetia illucens</name>
    <name type="common">Black soldier fly</name>
    <dbReference type="NCBI Taxonomy" id="343691"/>
    <lineage>
        <taxon>Eukaryota</taxon>
        <taxon>Metazoa</taxon>
        <taxon>Ecdysozoa</taxon>
        <taxon>Arthropoda</taxon>
        <taxon>Hexapoda</taxon>
        <taxon>Insecta</taxon>
        <taxon>Pterygota</taxon>
        <taxon>Neoptera</taxon>
        <taxon>Endopterygota</taxon>
        <taxon>Diptera</taxon>
        <taxon>Brachycera</taxon>
        <taxon>Stratiomyomorpha</taxon>
        <taxon>Stratiomyidae</taxon>
        <taxon>Hermetiinae</taxon>
        <taxon>Hermetia</taxon>
    </lineage>
</organism>
<gene>
    <name evidence="2" type="ORF">HERILL_LOCUS15551</name>
</gene>
<dbReference type="Proteomes" id="UP000594454">
    <property type="component" value="Chromosome 6"/>
</dbReference>
<evidence type="ECO:0000313" key="3">
    <source>
        <dbReference type="Proteomes" id="UP000594454"/>
    </source>
</evidence>
<reference evidence="2 3" key="1">
    <citation type="submission" date="2020-11" db="EMBL/GenBank/DDBJ databases">
        <authorList>
            <person name="Wallbank WR R."/>
            <person name="Pardo Diaz C."/>
            <person name="Kozak K."/>
            <person name="Martin S."/>
            <person name="Jiggins C."/>
            <person name="Moest M."/>
            <person name="Warren A I."/>
            <person name="Generalovic N T."/>
            <person name="Byers J.R.P. K."/>
            <person name="Montejo-Kovacevich G."/>
            <person name="Yen C E."/>
        </authorList>
    </citation>
    <scope>NUCLEOTIDE SEQUENCE [LARGE SCALE GENOMIC DNA]</scope>
</reference>
<dbReference type="SUPFAM" id="SSF47391">
    <property type="entry name" value="Dimerization-anchoring domain of cAMP-dependent PK regulatory subunit"/>
    <property type="match status" value="1"/>
</dbReference>
<dbReference type="Gene3D" id="1.20.890.10">
    <property type="entry name" value="cAMP-dependent protein kinase regulatory subunit, dimerization-anchoring domain"/>
    <property type="match status" value="1"/>
</dbReference>
<feature type="region of interest" description="Disordered" evidence="1">
    <location>
        <begin position="495"/>
        <end position="576"/>
    </location>
</feature>
<feature type="compositionally biased region" description="Basic and acidic residues" evidence="1">
    <location>
        <begin position="495"/>
        <end position="508"/>
    </location>
</feature>
<evidence type="ECO:0000256" key="1">
    <source>
        <dbReference type="SAM" id="MobiDB-lite"/>
    </source>
</evidence>
<accession>A0A7R8Z268</accession>
<proteinExistence type="predicted"/>
<evidence type="ECO:0000313" key="2">
    <source>
        <dbReference type="EMBL" id="CAD7093261.1"/>
    </source>
</evidence>
<dbReference type="OrthoDB" id="26525at2759"/>
<dbReference type="AlphaFoldDB" id="A0A7R8Z268"/>
<keyword evidence="3" id="KW-1185">Reference proteome</keyword>
<dbReference type="InParanoid" id="A0A7R8Z268"/>
<dbReference type="Pfam" id="PF00612">
    <property type="entry name" value="IQ"/>
    <property type="match status" value="1"/>
</dbReference>
<protein>
    <recommendedName>
        <fullName evidence="4">RIIa domain-containing protein</fullName>
    </recommendedName>
</protein>
<dbReference type="InterPro" id="IPR000048">
    <property type="entry name" value="IQ_motif_EF-hand-BS"/>
</dbReference>
<evidence type="ECO:0008006" key="4">
    <source>
        <dbReference type="Google" id="ProtNLM"/>
    </source>
</evidence>
<dbReference type="PROSITE" id="PS50096">
    <property type="entry name" value="IQ"/>
    <property type="match status" value="1"/>
</dbReference>
<name>A0A7R8Z268_HERIL</name>
<sequence>MNYFLHQQKRKEARTNIPPGLPDLMADIARRVLEKQPENGEIYKFIADYLGALLETREKAKVSVEVLDEILESSLIISDLLRTNGIDFQRASNAAKVIQGAFRSYLKEREKMAPQSPEFDEYRLFKELVEKCNFKEEELLTVKGAVRVAFREFFRKYSDYLKMAYVCGHDVWPLVASTCKHYADKVPSFEKMDKAATKIQAFYRRHSIQKKFRPRGLCSDIKEQQDKSLIFSEQEVKSATVIQKVYRLYKQNQEKIRKKREERLRRRMFKNQQLSNEEAATRIQDSRRVTGVSQLFRASLQQSITNPAGTQATRERLARNIEEDLDKLLVQKQIDAMYLVARKVQVRSPISKEPILEVRRKFYAKILIFLQQLFRKVSKSSFVLDENVDPRVDWAARVIQGSKLSATSPQSRHEVSKSSVSASIGTFKTKNQDDVKDIAVSATGRESITESAKQTVAFQKEKVIHETAVKNDVKLSFTKEQEIATEITEEGITVEEKLSNEEPKKAQDETEVPESFPDEIAPEKSETTPDEAMIPEKASYEAEPLEEIPKEAETLETVPYEDGAAEATLAESAREN</sequence>